<sequence length="288" mass="31423">MSTATTSGTWSSISLPATEASGLDTEHVTWGDGGSGYEFRGGRVDMRLDGQEFTLGIFTHQNFPTTPMSSNQFDVDLKVEVEFDDGTKGDFSFRFHHFETPNDSAAPADLVDLPAFVSPETVKVNGAEYAVVISGFKQDGQIVRQFKSPENGSNSAHVIAMFSRMGKPDVVVTEVVYKGKLKGTQADQYVEIQNRGTVSAEMSGWVLGADAPGQDFAFPPETVLQPGQRIRVYTNEMHPGYGGFSYGSKRPIWNDKGDVARLRDANGHYVSDLAYGDEALVGVKRTDR</sequence>
<dbReference type="Proteomes" id="UP000233786">
    <property type="component" value="Unassembled WGS sequence"/>
</dbReference>
<keyword evidence="3" id="KW-1185">Reference proteome</keyword>
<evidence type="ECO:0000259" key="1">
    <source>
        <dbReference type="PROSITE" id="PS51841"/>
    </source>
</evidence>
<evidence type="ECO:0000313" key="3">
    <source>
        <dbReference type="Proteomes" id="UP000233786"/>
    </source>
</evidence>
<dbReference type="RefSeq" id="WP_010306838.1">
    <property type="nucleotide sequence ID" value="NZ_CP061007.1"/>
</dbReference>
<evidence type="ECO:0000313" key="2">
    <source>
        <dbReference type="EMBL" id="PKW19331.1"/>
    </source>
</evidence>
<dbReference type="STRING" id="994479.GCA_000194155_00669"/>
<gene>
    <name evidence="2" type="ORF">A8926_7497</name>
</gene>
<dbReference type="InterPro" id="IPR047995">
    <property type="entry name" value="Choice_anch_K"/>
</dbReference>
<organism evidence="2 3">
    <name type="scientific">Saccharopolyspora spinosa</name>
    <dbReference type="NCBI Taxonomy" id="60894"/>
    <lineage>
        <taxon>Bacteria</taxon>
        <taxon>Bacillati</taxon>
        <taxon>Actinomycetota</taxon>
        <taxon>Actinomycetes</taxon>
        <taxon>Pseudonocardiales</taxon>
        <taxon>Pseudonocardiaceae</taxon>
        <taxon>Saccharopolyspora</taxon>
    </lineage>
</organism>
<dbReference type="EMBL" id="PJNB01000001">
    <property type="protein sequence ID" value="PKW19331.1"/>
    <property type="molecule type" value="Genomic_DNA"/>
</dbReference>
<dbReference type="Gene3D" id="2.60.40.1260">
    <property type="entry name" value="Lamin Tail domain"/>
    <property type="match status" value="1"/>
</dbReference>
<proteinExistence type="predicted"/>
<dbReference type="InterPro" id="IPR001322">
    <property type="entry name" value="Lamin_tail_dom"/>
</dbReference>
<dbReference type="PROSITE" id="PS51841">
    <property type="entry name" value="LTD"/>
    <property type="match status" value="1"/>
</dbReference>
<dbReference type="Pfam" id="PF00932">
    <property type="entry name" value="LTD"/>
    <property type="match status" value="1"/>
</dbReference>
<accession>A0A2N3Y8X3</accession>
<dbReference type="NCBIfam" id="NF038131">
    <property type="entry name" value="choice_anch_K"/>
    <property type="match status" value="1"/>
</dbReference>
<dbReference type="SUPFAM" id="SSF74853">
    <property type="entry name" value="Lamin A/C globular tail domain"/>
    <property type="match status" value="1"/>
</dbReference>
<reference evidence="2" key="1">
    <citation type="submission" date="2017-12" db="EMBL/GenBank/DDBJ databases">
        <title>Sequencing the genomes of 1000 Actinobacteria strains.</title>
        <authorList>
            <person name="Klenk H.-P."/>
        </authorList>
    </citation>
    <scope>NUCLEOTIDE SEQUENCE [LARGE SCALE GENOMIC DNA]</scope>
    <source>
        <strain evidence="2">DSM 44228</strain>
    </source>
</reference>
<comment type="caution">
    <text evidence="2">The sequence shown here is derived from an EMBL/GenBank/DDBJ whole genome shotgun (WGS) entry which is preliminary data.</text>
</comment>
<dbReference type="AlphaFoldDB" id="A0A2N3Y8X3"/>
<feature type="domain" description="LTD" evidence="1">
    <location>
        <begin position="158"/>
        <end position="287"/>
    </location>
</feature>
<protein>
    <submittedName>
        <fullName evidence="2">Lamin tail-like protein</fullName>
    </submittedName>
</protein>
<dbReference type="InterPro" id="IPR036415">
    <property type="entry name" value="Lamin_tail_dom_sf"/>
</dbReference>
<name>A0A2N3Y8X3_SACSN</name>